<evidence type="ECO:0000313" key="1">
    <source>
        <dbReference type="EMBL" id="MBX38810.1"/>
    </source>
</evidence>
<name>A0A2P2N8N7_RHIMU</name>
<reference evidence="1" key="1">
    <citation type="submission" date="2018-02" db="EMBL/GenBank/DDBJ databases">
        <title>Rhizophora mucronata_Transcriptome.</title>
        <authorList>
            <person name="Meera S.P."/>
            <person name="Sreeshan A."/>
            <person name="Augustine A."/>
        </authorList>
    </citation>
    <scope>NUCLEOTIDE SEQUENCE</scope>
    <source>
        <tissue evidence="1">Leaf</tissue>
    </source>
</reference>
<sequence length="14" mass="1682">MSMNLIWGLRKMVC</sequence>
<proteinExistence type="predicted"/>
<protein>
    <submittedName>
        <fullName evidence="1">Uncharacterized protein</fullName>
    </submittedName>
</protein>
<organism evidence="1">
    <name type="scientific">Rhizophora mucronata</name>
    <name type="common">Asiatic mangrove</name>
    <dbReference type="NCBI Taxonomy" id="61149"/>
    <lineage>
        <taxon>Eukaryota</taxon>
        <taxon>Viridiplantae</taxon>
        <taxon>Streptophyta</taxon>
        <taxon>Embryophyta</taxon>
        <taxon>Tracheophyta</taxon>
        <taxon>Spermatophyta</taxon>
        <taxon>Magnoliopsida</taxon>
        <taxon>eudicotyledons</taxon>
        <taxon>Gunneridae</taxon>
        <taxon>Pentapetalae</taxon>
        <taxon>rosids</taxon>
        <taxon>fabids</taxon>
        <taxon>Malpighiales</taxon>
        <taxon>Rhizophoraceae</taxon>
        <taxon>Rhizophora</taxon>
    </lineage>
</organism>
<accession>A0A2P2N8N7</accession>
<dbReference type="EMBL" id="GGEC01058326">
    <property type="protein sequence ID" value="MBX38810.1"/>
    <property type="molecule type" value="Transcribed_RNA"/>
</dbReference>